<dbReference type="Proteomes" id="UP000613255">
    <property type="component" value="Unassembled WGS sequence"/>
</dbReference>
<sequence length="153" mass="16943">MSVTVDLVGFKELEQELDRLSKAAGKGVLRRGLKKAAEPMAELANSYAPVGETGEYAESFVYSTKLNKRQSGVHRKMFRNDKAAVEGFVGTNNPAGVQQEFGNIHHGPQPALRPAWDEDSGPFLDRLGQELWREFEKSVKRAERKAAREAAKG</sequence>
<dbReference type="Pfam" id="PF04883">
    <property type="entry name" value="HK97-gp10_like"/>
    <property type="match status" value="1"/>
</dbReference>
<evidence type="ECO:0000313" key="1">
    <source>
        <dbReference type="EMBL" id="MBI6628328.1"/>
    </source>
</evidence>
<protein>
    <submittedName>
        <fullName evidence="1">HK97 gp10 family phage protein</fullName>
    </submittedName>
</protein>
<organism evidence="1 2">
    <name type="scientific">Pontibaca salina</name>
    <dbReference type="NCBI Taxonomy" id="2795731"/>
    <lineage>
        <taxon>Bacteria</taxon>
        <taxon>Pseudomonadati</taxon>
        <taxon>Pseudomonadota</taxon>
        <taxon>Alphaproteobacteria</taxon>
        <taxon>Rhodobacterales</taxon>
        <taxon>Roseobacteraceae</taxon>
        <taxon>Pontibaca</taxon>
    </lineage>
</organism>
<dbReference type="RefSeq" id="WP_198684358.1">
    <property type="nucleotide sequence ID" value="NZ_JAEIJD010000001.1"/>
</dbReference>
<dbReference type="EMBL" id="JAEIJD010000001">
    <property type="protein sequence ID" value="MBI6628328.1"/>
    <property type="molecule type" value="Genomic_DNA"/>
</dbReference>
<keyword evidence="2" id="KW-1185">Reference proteome</keyword>
<accession>A0A934HQH9</accession>
<proteinExistence type="predicted"/>
<dbReference type="AlphaFoldDB" id="A0A934HQH9"/>
<gene>
    <name evidence="1" type="ORF">JAO82_00400</name>
</gene>
<name>A0A934HQH9_9RHOB</name>
<comment type="caution">
    <text evidence="1">The sequence shown here is derived from an EMBL/GenBank/DDBJ whole genome shotgun (WGS) entry which is preliminary data.</text>
</comment>
<dbReference type="InterPro" id="IPR010064">
    <property type="entry name" value="HK97-gp10_tail"/>
</dbReference>
<reference evidence="1" key="1">
    <citation type="submission" date="2020-12" db="EMBL/GenBank/DDBJ databases">
        <title>Pontibaca salina gen. nov., sp. nov., isolated from marine sediment.</title>
        <authorList>
            <person name="Bo J."/>
            <person name="Wang S."/>
            <person name="Song X."/>
            <person name="Du Z."/>
        </authorList>
    </citation>
    <scope>NUCLEOTIDE SEQUENCE</scope>
    <source>
        <strain evidence="1">S1109L</strain>
    </source>
</reference>
<evidence type="ECO:0000313" key="2">
    <source>
        <dbReference type="Proteomes" id="UP000613255"/>
    </source>
</evidence>